<name>A0ABW3N4Q9_9MICO</name>
<dbReference type="RefSeq" id="WP_386054898.1">
    <property type="nucleotide sequence ID" value="NZ_JBHTKH010000026.1"/>
</dbReference>
<evidence type="ECO:0000313" key="5">
    <source>
        <dbReference type="Proteomes" id="UP001597046"/>
    </source>
</evidence>
<evidence type="ECO:0000259" key="2">
    <source>
        <dbReference type="Pfam" id="PF11774"/>
    </source>
</evidence>
<dbReference type="InterPro" id="IPR036625">
    <property type="entry name" value="E3-bd_dom_sf"/>
</dbReference>
<dbReference type="Proteomes" id="UP001597046">
    <property type="component" value="Unassembled WGS sequence"/>
</dbReference>
<gene>
    <name evidence="4" type="ORF">ACFQ2V_20885</name>
</gene>
<evidence type="ECO:0000259" key="3">
    <source>
        <dbReference type="Pfam" id="PF23359"/>
    </source>
</evidence>
<keyword evidence="1" id="KW-0238">DNA-binding</keyword>
<dbReference type="InterPro" id="IPR024412">
    <property type="entry name" value="Lsr2_dim_dom"/>
</dbReference>
<dbReference type="Gene3D" id="3.30.60.230">
    <property type="entry name" value="Lsr2, dimerization domain"/>
    <property type="match status" value="1"/>
</dbReference>
<dbReference type="Gene3D" id="4.10.320.10">
    <property type="entry name" value="E3-binding domain"/>
    <property type="match status" value="1"/>
</dbReference>
<dbReference type="InterPro" id="IPR055370">
    <property type="entry name" value="Lsr2_DNA-bd"/>
</dbReference>
<sequence length="110" mass="11870">MAQQKVVTLIDDLDGTQAAETITFAVDGGTYEIDLSEKNATAMRESLRRYVAAARKAGAQAATGRNRVTIPSTGHSRNAEIRAWAHTNGHTVPARGRIPQKVVSAFDARH</sequence>
<dbReference type="Pfam" id="PF11774">
    <property type="entry name" value="Lsr2"/>
    <property type="match status" value="1"/>
</dbReference>
<protein>
    <submittedName>
        <fullName evidence="4">Lsr2 family protein</fullName>
    </submittedName>
</protein>
<reference evidence="5" key="1">
    <citation type="journal article" date="2019" name="Int. J. Syst. Evol. Microbiol.">
        <title>The Global Catalogue of Microorganisms (GCM) 10K type strain sequencing project: providing services to taxonomists for standard genome sequencing and annotation.</title>
        <authorList>
            <consortium name="The Broad Institute Genomics Platform"/>
            <consortium name="The Broad Institute Genome Sequencing Center for Infectious Disease"/>
            <person name="Wu L."/>
            <person name="Ma J."/>
        </authorList>
    </citation>
    <scope>NUCLEOTIDE SEQUENCE [LARGE SCALE GENOMIC DNA]</scope>
    <source>
        <strain evidence="5">CCUG 57508</strain>
    </source>
</reference>
<dbReference type="Pfam" id="PF23359">
    <property type="entry name" value="Lsr2_DNA-bd"/>
    <property type="match status" value="1"/>
</dbReference>
<feature type="domain" description="Lsr2 DNA-binding" evidence="3">
    <location>
        <begin position="76"/>
        <end position="108"/>
    </location>
</feature>
<dbReference type="EMBL" id="JBHTKH010000026">
    <property type="protein sequence ID" value="MFD1056769.1"/>
    <property type="molecule type" value="Genomic_DNA"/>
</dbReference>
<feature type="domain" description="Lsr2 dimerization" evidence="2">
    <location>
        <begin position="1"/>
        <end position="58"/>
    </location>
</feature>
<accession>A0ABW3N4Q9</accession>
<organism evidence="4 5">
    <name type="scientific">Terrabacter terrigena</name>
    <dbReference type="NCBI Taxonomy" id="574718"/>
    <lineage>
        <taxon>Bacteria</taxon>
        <taxon>Bacillati</taxon>
        <taxon>Actinomycetota</taxon>
        <taxon>Actinomycetes</taxon>
        <taxon>Micrococcales</taxon>
        <taxon>Intrasporangiaceae</taxon>
        <taxon>Terrabacter</taxon>
    </lineage>
</organism>
<proteinExistence type="predicted"/>
<keyword evidence="5" id="KW-1185">Reference proteome</keyword>
<comment type="caution">
    <text evidence="4">The sequence shown here is derived from an EMBL/GenBank/DDBJ whole genome shotgun (WGS) entry which is preliminary data.</text>
</comment>
<evidence type="ECO:0000313" key="4">
    <source>
        <dbReference type="EMBL" id="MFD1056769.1"/>
    </source>
</evidence>
<evidence type="ECO:0000256" key="1">
    <source>
        <dbReference type="ARBA" id="ARBA00023125"/>
    </source>
</evidence>
<dbReference type="InterPro" id="IPR042261">
    <property type="entry name" value="Lsr2-like_dimerization"/>
</dbReference>